<name>D6X0K7_TRICA</name>
<evidence type="ECO:0000256" key="3">
    <source>
        <dbReference type="ARBA" id="ARBA00022679"/>
    </source>
</evidence>
<dbReference type="GO" id="GO:0008194">
    <property type="term" value="F:UDP-glycosyltransferase activity"/>
    <property type="evidence" value="ECO:0000318"/>
    <property type="project" value="GO_Central"/>
</dbReference>
<dbReference type="InterPro" id="IPR050271">
    <property type="entry name" value="UDP-glycosyltransferase"/>
</dbReference>
<evidence type="ECO:0000313" key="7">
    <source>
        <dbReference type="Proteomes" id="UP000007266"/>
    </source>
</evidence>
<dbReference type="InParanoid" id="D6X0K7"/>
<dbReference type="EMBL" id="KQ971371">
    <property type="protein sequence ID" value="EFA10102.2"/>
    <property type="molecule type" value="Genomic_DNA"/>
</dbReference>
<gene>
    <name evidence="6" type="primary">AUGUSTUS-3.0.2_12281</name>
    <name evidence="6" type="ORF">TcasGA2_TC012281</name>
</gene>
<keyword evidence="3 4" id="KW-0808">Transferase</keyword>
<dbReference type="Gene3D" id="3.40.50.2000">
    <property type="entry name" value="Glycogen Phosphorylase B"/>
    <property type="match status" value="1"/>
</dbReference>
<sequence>MLTNSHVSVSDAVPHVPGIIEIGGFHVNPPKKLPEDLQKFLDEASDGFILFSMGSNLKSQDLKPEVRDGILKSFSKIKQKVLWKFESDLPNLPNNVKIMKWVPQQDVLAHPNIRLFISHGGFLSTVEAVYHGVPIIGIPVFGDQKYNIATAEHDGYAVAIQLDDLSEETLTRALNEVLTNQKYKNVVKQRSKLMHDQPLTPVETAIYWVEHVIRHKGAPHLRSSGVDLKWYQREMIDVGVFLIVVTCLVLTVTLVIITKMLKFVFCKNKKDVSKKKKNQ</sequence>
<evidence type="ECO:0000256" key="4">
    <source>
        <dbReference type="RuleBase" id="RU003718"/>
    </source>
</evidence>
<dbReference type="GO" id="GO:0015020">
    <property type="term" value="F:glucuronosyltransferase activity"/>
    <property type="evidence" value="ECO:0007669"/>
    <property type="project" value="UniProtKB-EC"/>
</dbReference>
<dbReference type="HOGENOM" id="CLU_012949_2_0_1"/>
<evidence type="ECO:0000256" key="2">
    <source>
        <dbReference type="ARBA" id="ARBA00022676"/>
    </source>
</evidence>
<keyword evidence="7" id="KW-1185">Reference proteome</keyword>
<dbReference type="Proteomes" id="UP000007266">
    <property type="component" value="Linkage group 9"/>
</dbReference>
<dbReference type="PANTHER" id="PTHR48043:SF159">
    <property type="entry name" value="EG:EG0003.4 PROTEIN-RELATED"/>
    <property type="match status" value="1"/>
</dbReference>
<comment type="subcellular location">
    <subcellularLocation>
        <location evidence="5">Membrane</location>
        <topology evidence="5">Single-pass membrane protein</topology>
    </subcellularLocation>
</comment>
<comment type="similarity">
    <text evidence="1 4">Belongs to the UDP-glycosyltransferase family.</text>
</comment>
<comment type="catalytic activity">
    <reaction evidence="5">
        <text>glucuronate acceptor + UDP-alpha-D-glucuronate = acceptor beta-D-glucuronoside + UDP + H(+)</text>
        <dbReference type="Rhea" id="RHEA:21032"/>
        <dbReference type="ChEBI" id="CHEBI:15378"/>
        <dbReference type="ChEBI" id="CHEBI:58052"/>
        <dbReference type="ChEBI" id="CHEBI:58223"/>
        <dbReference type="ChEBI" id="CHEBI:132367"/>
        <dbReference type="ChEBI" id="CHEBI:132368"/>
        <dbReference type="EC" id="2.4.1.17"/>
    </reaction>
</comment>
<dbReference type="PROSITE" id="PS00375">
    <property type="entry name" value="UDPGT"/>
    <property type="match status" value="1"/>
</dbReference>
<keyword evidence="5" id="KW-0812">Transmembrane</keyword>
<accession>D6X0K7</accession>
<reference evidence="6 7" key="2">
    <citation type="journal article" date="2010" name="Nucleic Acids Res.">
        <title>BeetleBase in 2010: revisions to provide comprehensive genomic information for Tribolium castaneum.</title>
        <authorList>
            <person name="Kim H.S."/>
            <person name="Murphy T."/>
            <person name="Xia J."/>
            <person name="Caragea D."/>
            <person name="Park Y."/>
            <person name="Beeman R.W."/>
            <person name="Lorenzen M.D."/>
            <person name="Butcher S."/>
            <person name="Manak J.R."/>
            <person name="Brown S.J."/>
        </authorList>
    </citation>
    <scope>GENOME REANNOTATION</scope>
    <source>
        <strain evidence="6 7">Georgia GA2</strain>
    </source>
</reference>
<dbReference type="OMA" id="MRTESAW"/>
<dbReference type="PANTHER" id="PTHR48043">
    <property type="entry name" value="EG:EG0003.4 PROTEIN-RELATED"/>
    <property type="match status" value="1"/>
</dbReference>
<reference evidence="6 7" key="1">
    <citation type="journal article" date="2008" name="Nature">
        <title>The genome of the model beetle and pest Tribolium castaneum.</title>
        <authorList>
            <consortium name="Tribolium Genome Sequencing Consortium"/>
            <person name="Richards S."/>
            <person name="Gibbs R.A."/>
            <person name="Weinstock G.M."/>
            <person name="Brown S.J."/>
            <person name="Denell R."/>
            <person name="Beeman R.W."/>
            <person name="Gibbs R."/>
            <person name="Beeman R.W."/>
            <person name="Brown S.J."/>
            <person name="Bucher G."/>
            <person name="Friedrich M."/>
            <person name="Grimmelikhuijzen C.J."/>
            <person name="Klingler M."/>
            <person name="Lorenzen M."/>
            <person name="Richards S."/>
            <person name="Roth S."/>
            <person name="Schroder R."/>
            <person name="Tautz D."/>
            <person name="Zdobnov E.M."/>
            <person name="Muzny D."/>
            <person name="Gibbs R.A."/>
            <person name="Weinstock G.M."/>
            <person name="Attaway T."/>
            <person name="Bell S."/>
            <person name="Buhay C.J."/>
            <person name="Chandrabose M.N."/>
            <person name="Chavez D."/>
            <person name="Clerk-Blankenburg K.P."/>
            <person name="Cree A."/>
            <person name="Dao M."/>
            <person name="Davis C."/>
            <person name="Chacko J."/>
            <person name="Dinh H."/>
            <person name="Dugan-Rocha S."/>
            <person name="Fowler G."/>
            <person name="Garner T.T."/>
            <person name="Garnes J."/>
            <person name="Gnirke A."/>
            <person name="Hawes A."/>
            <person name="Hernandez J."/>
            <person name="Hines S."/>
            <person name="Holder M."/>
            <person name="Hume J."/>
            <person name="Jhangiani S.N."/>
            <person name="Joshi V."/>
            <person name="Khan Z.M."/>
            <person name="Jackson L."/>
            <person name="Kovar C."/>
            <person name="Kowis A."/>
            <person name="Lee S."/>
            <person name="Lewis L.R."/>
            <person name="Margolis J."/>
            <person name="Morgan M."/>
            <person name="Nazareth L.V."/>
            <person name="Nguyen N."/>
            <person name="Okwuonu G."/>
            <person name="Parker D."/>
            <person name="Richards S."/>
            <person name="Ruiz S.J."/>
            <person name="Santibanez J."/>
            <person name="Savard J."/>
            <person name="Scherer S.E."/>
            <person name="Schneider B."/>
            <person name="Sodergren E."/>
            <person name="Tautz D."/>
            <person name="Vattahil S."/>
            <person name="Villasana D."/>
            <person name="White C.S."/>
            <person name="Wright R."/>
            <person name="Park Y."/>
            <person name="Beeman R.W."/>
            <person name="Lord J."/>
            <person name="Oppert B."/>
            <person name="Lorenzen M."/>
            <person name="Brown S."/>
            <person name="Wang L."/>
            <person name="Savard J."/>
            <person name="Tautz D."/>
            <person name="Richards S."/>
            <person name="Weinstock G."/>
            <person name="Gibbs R.A."/>
            <person name="Liu Y."/>
            <person name="Worley K."/>
            <person name="Weinstock G."/>
            <person name="Elsik C.G."/>
            <person name="Reese J.T."/>
            <person name="Elhaik E."/>
            <person name="Landan G."/>
            <person name="Graur D."/>
            <person name="Arensburger P."/>
            <person name="Atkinson P."/>
            <person name="Beeman R.W."/>
            <person name="Beidler J."/>
            <person name="Brown S.J."/>
            <person name="Demuth J.P."/>
            <person name="Drury D.W."/>
            <person name="Du Y.Z."/>
            <person name="Fujiwara H."/>
            <person name="Lorenzen M."/>
            <person name="Maselli V."/>
            <person name="Osanai M."/>
            <person name="Park Y."/>
            <person name="Robertson H.M."/>
            <person name="Tu Z."/>
            <person name="Wang J.J."/>
            <person name="Wang S."/>
            <person name="Richards S."/>
            <person name="Song H."/>
            <person name="Zhang L."/>
            <person name="Sodergren E."/>
            <person name="Werner D."/>
            <person name="Stanke M."/>
            <person name="Morgenstern B."/>
            <person name="Solovyev V."/>
            <person name="Kosarev P."/>
            <person name="Brown G."/>
            <person name="Chen H.C."/>
            <person name="Ermolaeva O."/>
            <person name="Hlavina W."/>
            <person name="Kapustin Y."/>
            <person name="Kiryutin B."/>
            <person name="Kitts P."/>
            <person name="Maglott D."/>
            <person name="Pruitt K."/>
            <person name="Sapojnikov V."/>
            <person name="Souvorov A."/>
            <person name="Mackey A.J."/>
            <person name="Waterhouse R.M."/>
            <person name="Wyder S."/>
            <person name="Zdobnov E.M."/>
            <person name="Zdobnov E.M."/>
            <person name="Wyder S."/>
            <person name="Kriventseva E.V."/>
            <person name="Kadowaki T."/>
            <person name="Bork P."/>
            <person name="Aranda M."/>
            <person name="Bao R."/>
            <person name="Beermann A."/>
            <person name="Berns N."/>
            <person name="Bolognesi R."/>
            <person name="Bonneton F."/>
            <person name="Bopp D."/>
            <person name="Brown S.J."/>
            <person name="Bucher G."/>
            <person name="Butts T."/>
            <person name="Chaumot A."/>
            <person name="Denell R.E."/>
            <person name="Ferrier D.E."/>
            <person name="Friedrich M."/>
            <person name="Gordon C.M."/>
            <person name="Jindra M."/>
            <person name="Klingler M."/>
            <person name="Lan Q."/>
            <person name="Lattorff H.M."/>
            <person name="Laudet V."/>
            <person name="von Levetsow C."/>
            <person name="Liu Z."/>
            <person name="Lutz R."/>
            <person name="Lynch J.A."/>
            <person name="da Fonseca R.N."/>
            <person name="Posnien N."/>
            <person name="Reuter R."/>
            <person name="Roth S."/>
            <person name="Savard J."/>
            <person name="Schinko J.B."/>
            <person name="Schmitt C."/>
            <person name="Schoppmeier M."/>
            <person name="Schroder R."/>
            <person name="Shippy T.D."/>
            <person name="Simonnet F."/>
            <person name="Marques-Souza H."/>
            <person name="Tautz D."/>
            <person name="Tomoyasu Y."/>
            <person name="Trauner J."/>
            <person name="Van der Zee M."/>
            <person name="Vervoort M."/>
            <person name="Wittkopp N."/>
            <person name="Wimmer E.A."/>
            <person name="Yang X."/>
            <person name="Jones A.K."/>
            <person name="Sattelle D.B."/>
            <person name="Ebert P.R."/>
            <person name="Nelson D."/>
            <person name="Scott J.G."/>
            <person name="Beeman R.W."/>
            <person name="Muthukrishnan S."/>
            <person name="Kramer K.J."/>
            <person name="Arakane Y."/>
            <person name="Beeman R.W."/>
            <person name="Zhu Q."/>
            <person name="Hogenkamp D."/>
            <person name="Dixit R."/>
            <person name="Oppert B."/>
            <person name="Jiang H."/>
            <person name="Zou Z."/>
            <person name="Marshall J."/>
            <person name="Elpidina E."/>
            <person name="Vinokurov K."/>
            <person name="Oppert C."/>
            <person name="Zou Z."/>
            <person name="Evans J."/>
            <person name="Lu Z."/>
            <person name="Zhao P."/>
            <person name="Sumathipala N."/>
            <person name="Altincicek B."/>
            <person name="Vilcinskas A."/>
            <person name="Williams M."/>
            <person name="Hultmark D."/>
            <person name="Hetru C."/>
            <person name="Jiang H."/>
            <person name="Grimmelikhuijzen C.J."/>
            <person name="Hauser F."/>
            <person name="Cazzamali G."/>
            <person name="Williamson M."/>
            <person name="Park Y."/>
            <person name="Li B."/>
            <person name="Tanaka Y."/>
            <person name="Predel R."/>
            <person name="Neupert S."/>
            <person name="Schachtner J."/>
            <person name="Verleyen P."/>
            <person name="Raible F."/>
            <person name="Bork P."/>
            <person name="Friedrich M."/>
            <person name="Walden K.K."/>
            <person name="Robertson H.M."/>
            <person name="Angeli S."/>
            <person name="Foret S."/>
            <person name="Bucher G."/>
            <person name="Schuetz S."/>
            <person name="Maleszka R."/>
            <person name="Wimmer E.A."/>
            <person name="Beeman R.W."/>
            <person name="Lorenzen M."/>
            <person name="Tomoyasu Y."/>
            <person name="Miller S.C."/>
            <person name="Grossmann D."/>
            <person name="Bucher G."/>
        </authorList>
    </citation>
    <scope>NUCLEOTIDE SEQUENCE [LARGE SCALE GENOMIC DNA]</scope>
    <source>
        <strain evidence="6 7">Georgia GA2</strain>
    </source>
</reference>
<dbReference type="AlphaFoldDB" id="D6X0K7"/>
<dbReference type="GO" id="GO:0016020">
    <property type="term" value="C:membrane"/>
    <property type="evidence" value="ECO:0007669"/>
    <property type="project" value="UniProtKB-SubCell"/>
</dbReference>
<keyword evidence="5" id="KW-1133">Transmembrane helix</keyword>
<dbReference type="InterPro" id="IPR035595">
    <property type="entry name" value="UDP_glycos_trans_CS"/>
</dbReference>
<dbReference type="CDD" id="cd03784">
    <property type="entry name" value="GT1_Gtf-like"/>
    <property type="match status" value="1"/>
</dbReference>
<dbReference type="InterPro" id="IPR002213">
    <property type="entry name" value="UDP_glucos_trans"/>
</dbReference>
<protein>
    <recommendedName>
        <fullName evidence="5">UDP-glucuronosyltransferase</fullName>
        <ecNumber evidence="5">2.4.1.17</ecNumber>
    </recommendedName>
</protein>
<dbReference type="EC" id="2.4.1.17" evidence="5"/>
<evidence type="ECO:0000256" key="1">
    <source>
        <dbReference type="ARBA" id="ARBA00009995"/>
    </source>
</evidence>
<dbReference type="STRING" id="7070.D6X0K7"/>
<keyword evidence="2 4" id="KW-0328">Glycosyltransferase</keyword>
<feature type="transmembrane region" description="Helical" evidence="5">
    <location>
        <begin position="238"/>
        <end position="261"/>
    </location>
</feature>
<dbReference type="eggNOG" id="KOG1192">
    <property type="taxonomic scope" value="Eukaryota"/>
</dbReference>
<evidence type="ECO:0000313" key="6">
    <source>
        <dbReference type="EMBL" id="EFA10102.2"/>
    </source>
</evidence>
<proteinExistence type="inferred from homology"/>
<organism evidence="6 7">
    <name type="scientific">Tribolium castaneum</name>
    <name type="common">Red flour beetle</name>
    <dbReference type="NCBI Taxonomy" id="7070"/>
    <lineage>
        <taxon>Eukaryota</taxon>
        <taxon>Metazoa</taxon>
        <taxon>Ecdysozoa</taxon>
        <taxon>Arthropoda</taxon>
        <taxon>Hexapoda</taxon>
        <taxon>Insecta</taxon>
        <taxon>Pterygota</taxon>
        <taxon>Neoptera</taxon>
        <taxon>Endopterygota</taxon>
        <taxon>Coleoptera</taxon>
        <taxon>Polyphaga</taxon>
        <taxon>Cucujiformia</taxon>
        <taxon>Tenebrionidae</taxon>
        <taxon>Tenebrionidae incertae sedis</taxon>
        <taxon>Tribolium</taxon>
    </lineage>
</organism>
<dbReference type="SUPFAM" id="SSF53756">
    <property type="entry name" value="UDP-Glycosyltransferase/glycogen phosphorylase"/>
    <property type="match status" value="1"/>
</dbReference>
<dbReference type="FunFam" id="3.40.50.2000:FF:000050">
    <property type="entry name" value="UDP-glucuronosyltransferase"/>
    <property type="match status" value="1"/>
</dbReference>
<dbReference type="Pfam" id="PF00201">
    <property type="entry name" value="UDPGT"/>
    <property type="match status" value="1"/>
</dbReference>
<evidence type="ECO:0000256" key="5">
    <source>
        <dbReference type="RuleBase" id="RU362059"/>
    </source>
</evidence>
<keyword evidence="5" id="KW-0472">Membrane</keyword>